<dbReference type="GO" id="GO:0051607">
    <property type="term" value="P:defense response to virus"/>
    <property type="evidence" value="ECO:0007669"/>
    <property type="project" value="TreeGrafter"/>
</dbReference>
<dbReference type="GO" id="GO:0003924">
    <property type="term" value="F:GTPase activity"/>
    <property type="evidence" value="ECO:0007669"/>
    <property type="project" value="InterPro"/>
</dbReference>
<dbReference type="PANTHER" id="PTHR11566:SF225">
    <property type="entry name" value="INTERFERON-INDUCED GTP-BINDING PROTEIN MX-RELATED"/>
    <property type="match status" value="1"/>
</dbReference>
<accession>A0A8C7JTX4</accession>
<reference evidence="2" key="1">
    <citation type="submission" date="2025-08" db="UniProtKB">
        <authorList>
            <consortium name="Ensembl"/>
        </authorList>
    </citation>
    <scope>IDENTIFICATION</scope>
</reference>
<dbReference type="GO" id="GO:0005737">
    <property type="term" value="C:cytoplasm"/>
    <property type="evidence" value="ECO:0007669"/>
    <property type="project" value="TreeGrafter"/>
</dbReference>
<dbReference type="InterPro" id="IPR027417">
    <property type="entry name" value="P-loop_NTPase"/>
</dbReference>
<dbReference type="AlphaFoldDB" id="A0A8C7JTX4"/>
<dbReference type="GO" id="GO:0098793">
    <property type="term" value="C:presynapse"/>
    <property type="evidence" value="ECO:0007669"/>
    <property type="project" value="GOC"/>
</dbReference>
<feature type="domain" description="Dynamin GTPase" evidence="1">
    <location>
        <begin position="20"/>
        <end position="206"/>
    </location>
</feature>
<evidence type="ECO:0000313" key="2">
    <source>
        <dbReference type="Ensembl" id="ENSOKIP00005087596.1"/>
    </source>
</evidence>
<dbReference type="GO" id="GO:0031623">
    <property type="term" value="P:receptor internalization"/>
    <property type="evidence" value="ECO:0007669"/>
    <property type="project" value="TreeGrafter"/>
</dbReference>
<keyword evidence="3" id="KW-1185">Reference proteome</keyword>
<dbReference type="GO" id="GO:0008017">
    <property type="term" value="F:microtubule binding"/>
    <property type="evidence" value="ECO:0007669"/>
    <property type="project" value="TreeGrafter"/>
</dbReference>
<dbReference type="GO" id="GO:0005634">
    <property type="term" value="C:nucleus"/>
    <property type="evidence" value="ECO:0007669"/>
    <property type="project" value="TreeGrafter"/>
</dbReference>
<dbReference type="GO" id="GO:0005525">
    <property type="term" value="F:GTP binding"/>
    <property type="evidence" value="ECO:0007669"/>
    <property type="project" value="UniProtKB-KW"/>
</dbReference>
<dbReference type="GeneTree" id="ENSGT00940000164201"/>
<dbReference type="Pfam" id="PF00350">
    <property type="entry name" value="Dynamin_N"/>
    <property type="match status" value="1"/>
</dbReference>
<proteinExistence type="predicted"/>
<dbReference type="SMART" id="SM00053">
    <property type="entry name" value="DYNc"/>
    <property type="match status" value="1"/>
</dbReference>
<dbReference type="Gene3D" id="3.40.50.300">
    <property type="entry name" value="P-loop containing nucleotide triphosphate hydrolases"/>
    <property type="match status" value="1"/>
</dbReference>
<evidence type="ECO:0000259" key="1">
    <source>
        <dbReference type="SMART" id="SM00053"/>
    </source>
</evidence>
<reference evidence="2" key="2">
    <citation type="submission" date="2025-09" db="UniProtKB">
        <authorList>
            <consortium name="Ensembl"/>
        </authorList>
    </citation>
    <scope>IDENTIFICATION</scope>
</reference>
<dbReference type="InterPro" id="IPR045063">
    <property type="entry name" value="Dynamin_N"/>
</dbReference>
<dbReference type="GO" id="GO:0005874">
    <property type="term" value="C:microtubule"/>
    <property type="evidence" value="ECO:0007669"/>
    <property type="project" value="TreeGrafter"/>
</dbReference>
<dbReference type="InterPro" id="IPR001401">
    <property type="entry name" value="Dynamin_GTPase"/>
</dbReference>
<dbReference type="Ensembl" id="ENSOKIT00005093667.1">
    <property type="protein sequence ID" value="ENSOKIP00005087596.1"/>
    <property type="gene ID" value="ENSOKIG00005038194.1"/>
</dbReference>
<organism evidence="2 3">
    <name type="scientific">Oncorhynchus kisutch</name>
    <name type="common">Coho salmon</name>
    <name type="synonym">Salmo kisutch</name>
    <dbReference type="NCBI Taxonomy" id="8019"/>
    <lineage>
        <taxon>Eukaryota</taxon>
        <taxon>Metazoa</taxon>
        <taxon>Chordata</taxon>
        <taxon>Craniata</taxon>
        <taxon>Vertebrata</taxon>
        <taxon>Euteleostomi</taxon>
        <taxon>Actinopterygii</taxon>
        <taxon>Neopterygii</taxon>
        <taxon>Teleostei</taxon>
        <taxon>Protacanthopterygii</taxon>
        <taxon>Salmoniformes</taxon>
        <taxon>Salmonidae</taxon>
        <taxon>Salmoninae</taxon>
        <taxon>Oncorhynchus</taxon>
    </lineage>
</organism>
<dbReference type="InterPro" id="IPR022812">
    <property type="entry name" value="Dynamin"/>
</dbReference>
<dbReference type="SUPFAM" id="SSF52540">
    <property type="entry name" value="P-loop containing nucleoside triphosphate hydrolases"/>
    <property type="match status" value="1"/>
</dbReference>
<name>A0A8C7JTX4_ONCKI</name>
<dbReference type="PRINTS" id="PR00195">
    <property type="entry name" value="DYNAMIN"/>
</dbReference>
<dbReference type="GO" id="GO:0016185">
    <property type="term" value="P:synaptic vesicle budding from presynaptic endocytic zone membrane"/>
    <property type="evidence" value="ECO:0007669"/>
    <property type="project" value="TreeGrafter"/>
</dbReference>
<dbReference type="PANTHER" id="PTHR11566">
    <property type="entry name" value="DYNAMIN"/>
    <property type="match status" value="1"/>
</dbReference>
<evidence type="ECO:0000313" key="3">
    <source>
        <dbReference type="Proteomes" id="UP000694557"/>
    </source>
</evidence>
<sequence length="373" mass="42233">NASPLQYVDIVLMLQTMSILGQVRPFIELIDFQRSTGIEKDLTLPAIAVFALPRESGIVTRCLLELKRRKSFGGKWKVKIRYQGILETFEDPSLVEIHVRTAQNTLAGDGVGICDGLITLEITSPDVCDLTLIDLPGITTVPFKDQPEDIGDQIRRLILKMAHSVDPKGPDLVGKGAEPEKSVNGQVVHLNKGYVIKISLADATRLEMEFLKKHHFRLFLTLWEGTFSACCIYEHAVQKHIFGLQELALEVLKLIPVIHVVNCQSHNTIPQTKTDKIHLNQEAKVEKKIKEYTNMEPLVYSQDTIFVKGLKDHEDHFKEDKNTTATFNCAIFDTRKLTRIHFGSTMRYVSQTLSIINPHIYMLIILHFGKLLL</sequence>
<dbReference type="GO" id="GO:0005886">
    <property type="term" value="C:plasma membrane"/>
    <property type="evidence" value="ECO:0007669"/>
    <property type="project" value="TreeGrafter"/>
</dbReference>
<protein>
    <recommendedName>
        <fullName evidence="1">Dynamin GTPase domain-containing protein</fullName>
    </recommendedName>
</protein>
<dbReference type="Proteomes" id="UP000694557">
    <property type="component" value="Unassembled WGS sequence"/>
</dbReference>